<keyword evidence="3" id="KW-0238">DNA-binding</keyword>
<dbReference type="Pfam" id="PF00356">
    <property type="entry name" value="LacI"/>
    <property type="match status" value="1"/>
</dbReference>
<dbReference type="PROSITE" id="PS50932">
    <property type="entry name" value="HTH_LACI_2"/>
    <property type="match status" value="1"/>
</dbReference>
<reference evidence="6 7" key="1">
    <citation type="submission" date="2019-11" db="EMBL/GenBank/DDBJ databases">
        <authorList>
            <person name="Criscuolo A."/>
        </authorList>
    </citation>
    <scope>NUCLEOTIDE SEQUENCE [LARGE SCALE GENOMIC DNA]</scope>
    <source>
        <strain evidence="6">CIP111667</strain>
    </source>
</reference>
<dbReference type="PANTHER" id="PTHR30146">
    <property type="entry name" value="LACI-RELATED TRANSCRIPTIONAL REPRESSOR"/>
    <property type="match status" value="1"/>
</dbReference>
<keyword evidence="1" id="KW-0678">Repressor</keyword>
<dbReference type="InterPro" id="IPR046335">
    <property type="entry name" value="LacI/GalR-like_sensor"/>
</dbReference>
<dbReference type="InterPro" id="IPR028082">
    <property type="entry name" value="Peripla_BP_I"/>
</dbReference>
<evidence type="ECO:0000256" key="3">
    <source>
        <dbReference type="ARBA" id="ARBA00023125"/>
    </source>
</evidence>
<protein>
    <submittedName>
        <fullName evidence="6">Ribose operon repressor</fullName>
    </submittedName>
</protein>
<dbReference type="RefSeq" id="WP_156740388.1">
    <property type="nucleotide sequence ID" value="NZ_CACRYJ010000021.1"/>
</dbReference>
<dbReference type="Gene3D" id="1.10.260.40">
    <property type="entry name" value="lambda repressor-like DNA-binding domains"/>
    <property type="match status" value="1"/>
</dbReference>
<organism evidence="6 7">
    <name type="scientific">Occultella aeris</name>
    <dbReference type="NCBI Taxonomy" id="2761496"/>
    <lineage>
        <taxon>Bacteria</taxon>
        <taxon>Bacillati</taxon>
        <taxon>Actinomycetota</taxon>
        <taxon>Actinomycetes</taxon>
        <taxon>Micrococcales</taxon>
        <taxon>Ruaniaceae</taxon>
        <taxon>Occultella</taxon>
    </lineage>
</organism>
<keyword evidence="7" id="KW-1185">Reference proteome</keyword>
<keyword evidence="4" id="KW-0804">Transcription</keyword>
<evidence type="ECO:0000259" key="5">
    <source>
        <dbReference type="PROSITE" id="PS50932"/>
    </source>
</evidence>
<evidence type="ECO:0000256" key="4">
    <source>
        <dbReference type="ARBA" id="ARBA00023163"/>
    </source>
</evidence>
<dbReference type="GO" id="GO:0000976">
    <property type="term" value="F:transcription cis-regulatory region binding"/>
    <property type="evidence" value="ECO:0007669"/>
    <property type="project" value="TreeGrafter"/>
</dbReference>
<dbReference type="SUPFAM" id="SSF47413">
    <property type="entry name" value="lambda repressor-like DNA-binding domains"/>
    <property type="match status" value="1"/>
</dbReference>
<dbReference type="GO" id="GO:0003700">
    <property type="term" value="F:DNA-binding transcription factor activity"/>
    <property type="evidence" value="ECO:0007669"/>
    <property type="project" value="TreeGrafter"/>
</dbReference>
<gene>
    <name evidence="6" type="primary">rbsR_6</name>
    <name evidence="6" type="ORF">HALOF300_01561</name>
</gene>
<dbReference type="Pfam" id="PF13377">
    <property type="entry name" value="Peripla_BP_3"/>
    <property type="match status" value="1"/>
</dbReference>
<dbReference type="CDD" id="cd01392">
    <property type="entry name" value="HTH_LacI"/>
    <property type="match status" value="1"/>
</dbReference>
<sequence length="349" mass="37454">MTTARRDRPVRQSDVARLAGVSQSAVSRVVSGDLTRIPPVTAERIRAAVRELGYVPNPAARSLRGRRNSLLGVHAFEPLFQWARDGFYLDFLLGIEERAEETGNDLVLFTSATGRSGTGTVYNSGMNRLGMADGSILLGVASDPHELARLSGDGYPFVHVGRRDVPGVEISCVIPDYRTASAEVVAQLAGLGHGTFTYLRDPNDNEPYQDRRAGYQTALAELGLRDDSPGAAGRSGFDDDSVEELLRSGSTAVVAESVWLAEQMAAALAARGLTVPADVSIAVLETRAPDSAVAWDCLVIPRLELGRRAVDQLIELVEEPSTGPKQTWVPCSVAPGSTITHAKQRKAHQ</sequence>
<proteinExistence type="predicted"/>
<evidence type="ECO:0000256" key="1">
    <source>
        <dbReference type="ARBA" id="ARBA00022491"/>
    </source>
</evidence>
<dbReference type="AlphaFoldDB" id="A0A7M4DHG4"/>
<dbReference type="CDD" id="cd06267">
    <property type="entry name" value="PBP1_LacI_sugar_binding-like"/>
    <property type="match status" value="1"/>
</dbReference>
<feature type="domain" description="HTH lacI-type" evidence="5">
    <location>
        <begin position="10"/>
        <end position="65"/>
    </location>
</feature>
<accession>A0A7M4DHG4</accession>
<dbReference type="Gene3D" id="3.40.50.2300">
    <property type="match status" value="2"/>
</dbReference>
<dbReference type="InterPro" id="IPR000843">
    <property type="entry name" value="HTH_LacI"/>
</dbReference>
<evidence type="ECO:0000313" key="7">
    <source>
        <dbReference type="Proteomes" id="UP000419743"/>
    </source>
</evidence>
<dbReference type="SMART" id="SM00354">
    <property type="entry name" value="HTH_LACI"/>
    <property type="match status" value="1"/>
</dbReference>
<dbReference type="Proteomes" id="UP000419743">
    <property type="component" value="Unassembled WGS sequence"/>
</dbReference>
<evidence type="ECO:0000313" key="6">
    <source>
        <dbReference type="EMBL" id="VZO36357.1"/>
    </source>
</evidence>
<dbReference type="InterPro" id="IPR010982">
    <property type="entry name" value="Lambda_DNA-bd_dom_sf"/>
</dbReference>
<evidence type="ECO:0000256" key="2">
    <source>
        <dbReference type="ARBA" id="ARBA00023015"/>
    </source>
</evidence>
<dbReference type="SUPFAM" id="SSF53822">
    <property type="entry name" value="Periplasmic binding protein-like I"/>
    <property type="match status" value="1"/>
</dbReference>
<dbReference type="PANTHER" id="PTHR30146:SF148">
    <property type="entry name" value="HTH-TYPE TRANSCRIPTIONAL REPRESSOR PURR-RELATED"/>
    <property type="match status" value="1"/>
</dbReference>
<name>A0A7M4DHG4_9MICO</name>
<comment type="caution">
    <text evidence="6">The sequence shown here is derived from an EMBL/GenBank/DDBJ whole genome shotgun (WGS) entry which is preliminary data.</text>
</comment>
<keyword evidence="2" id="KW-0805">Transcription regulation</keyword>
<dbReference type="EMBL" id="CACRYJ010000021">
    <property type="protein sequence ID" value="VZO36357.1"/>
    <property type="molecule type" value="Genomic_DNA"/>
</dbReference>